<dbReference type="GO" id="GO:0000244">
    <property type="term" value="P:spliceosomal tri-snRNP complex assembly"/>
    <property type="evidence" value="ECO:0007669"/>
    <property type="project" value="TreeGrafter"/>
</dbReference>
<organism evidence="5 6">
    <name type="scientific">Tremella mesenterica</name>
    <name type="common">Jelly fungus</name>
    <dbReference type="NCBI Taxonomy" id="5217"/>
    <lineage>
        <taxon>Eukaryota</taxon>
        <taxon>Fungi</taxon>
        <taxon>Dikarya</taxon>
        <taxon>Basidiomycota</taxon>
        <taxon>Agaricomycotina</taxon>
        <taxon>Tremellomycetes</taxon>
        <taxon>Tremellales</taxon>
        <taxon>Tremellaceae</taxon>
        <taxon>Tremella</taxon>
    </lineage>
</organism>
<evidence type="ECO:0000259" key="4">
    <source>
        <dbReference type="Pfam" id="PF20981"/>
    </source>
</evidence>
<evidence type="ECO:0000259" key="3">
    <source>
        <dbReference type="Pfam" id="PF05282"/>
    </source>
</evidence>
<dbReference type="CDD" id="cd13778">
    <property type="entry name" value="Aar2_C"/>
    <property type="match status" value="1"/>
</dbReference>
<dbReference type="AlphaFoldDB" id="A0A4Q1BHL1"/>
<feature type="region of interest" description="Disordered" evidence="2">
    <location>
        <begin position="414"/>
        <end position="436"/>
    </location>
</feature>
<dbReference type="FunCoup" id="A0A4Q1BHL1">
    <property type="interactions" value="372"/>
</dbReference>
<comment type="caution">
    <text evidence="5">The sequence shown here is derived from an EMBL/GenBank/DDBJ whole genome shotgun (WGS) entry which is preliminary data.</text>
</comment>
<comment type="similarity">
    <text evidence="1">Belongs to the AAR2 family.</text>
</comment>
<dbReference type="InterPro" id="IPR038516">
    <property type="entry name" value="AAR2_N_sf"/>
</dbReference>
<dbReference type="PANTHER" id="PTHR12689">
    <property type="entry name" value="A1 CISTRON SPLICING FACTOR AAR2-RELATED"/>
    <property type="match status" value="1"/>
</dbReference>
<evidence type="ECO:0000256" key="2">
    <source>
        <dbReference type="SAM" id="MobiDB-lite"/>
    </source>
</evidence>
<dbReference type="InParanoid" id="A0A4Q1BHL1"/>
<dbReference type="Gene3D" id="2.60.34.20">
    <property type="match status" value="1"/>
</dbReference>
<feature type="domain" description="AAR2 N-terminal" evidence="4">
    <location>
        <begin position="15"/>
        <end position="148"/>
    </location>
</feature>
<evidence type="ECO:0000313" key="5">
    <source>
        <dbReference type="EMBL" id="RXK37074.1"/>
    </source>
</evidence>
<dbReference type="Pfam" id="PF05282">
    <property type="entry name" value="AAR2"/>
    <property type="match status" value="1"/>
</dbReference>
<evidence type="ECO:0000256" key="1">
    <source>
        <dbReference type="ARBA" id="ARBA00006281"/>
    </source>
</evidence>
<feature type="region of interest" description="Disordered" evidence="2">
    <location>
        <begin position="168"/>
        <end position="199"/>
    </location>
</feature>
<gene>
    <name evidence="5" type="ORF">M231_05662</name>
</gene>
<dbReference type="InterPro" id="IPR033647">
    <property type="entry name" value="Aar2_N"/>
</dbReference>
<dbReference type="InterPro" id="IPR007946">
    <property type="entry name" value="AAR2"/>
</dbReference>
<sequence>MNLTPDQARALFEAGGFLIITGLPQGSSVSLDGSSNVISNFSGYKFLPPGLHLFTYFPSSSSQTSTSQVDIPPIRSAFIRVWSPRQRIIISYSPKTETISPSTTETVILDDHLKTLDPHLAGYDFSHFPLWRLLTSEINQRVLDNIIGSDGRVDGLTLVDGEHDDIPELAGSSRLQKGSDGEGQGSSGGEREKGEEVKEMEEVRKMNFPMFDLRRSWKDGAVGEEVTRYSMDKSWLLGNVIRRVGGDPMTLLAHFQLSFILFLHISSYSCLVVYQRLLSLFCRSSSFFMTPEKYLIDPHTQPSPMTITTTHSPSLPSSISSPKPSTLARQFGLTFLSTLSAQLKTLPPDVFHTELPEMDVVYQDELAQLHENMCDSLGRGTLWSKESHKKELETAWGRLRDTCMRKGWSLGRLDEDEKEAEEEEEEGEYAPVVVDI</sequence>
<feature type="compositionally biased region" description="Acidic residues" evidence="2">
    <location>
        <begin position="414"/>
        <end position="428"/>
    </location>
</feature>
<dbReference type="Gene3D" id="1.25.40.550">
    <property type="entry name" value="Aar2, C-terminal domain-like"/>
    <property type="match status" value="1"/>
</dbReference>
<feature type="compositionally biased region" description="Basic and acidic residues" evidence="2">
    <location>
        <begin position="189"/>
        <end position="199"/>
    </location>
</feature>
<dbReference type="InterPro" id="IPR038514">
    <property type="entry name" value="AAR2_C_sf"/>
</dbReference>
<evidence type="ECO:0008006" key="7">
    <source>
        <dbReference type="Google" id="ProtNLM"/>
    </source>
</evidence>
<proteinExistence type="inferred from homology"/>
<dbReference type="Proteomes" id="UP000289152">
    <property type="component" value="Unassembled WGS sequence"/>
</dbReference>
<dbReference type="EMBL" id="SDIL01000078">
    <property type="protein sequence ID" value="RXK37074.1"/>
    <property type="molecule type" value="Genomic_DNA"/>
</dbReference>
<dbReference type="STRING" id="5217.A0A4Q1BHL1"/>
<keyword evidence="6" id="KW-1185">Reference proteome</keyword>
<feature type="domain" description="AAR2 C-terminal" evidence="3">
    <location>
        <begin position="208"/>
        <end position="410"/>
    </location>
</feature>
<reference evidence="5 6" key="1">
    <citation type="submission" date="2016-06" db="EMBL/GenBank/DDBJ databases">
        <title>Evolution of pathogenesis and genome organization in the Tremellales.</title>
        <authorList>
            <person name="Cuomo C."/>
            <person name="Litvintseva A."/>
            <person name="Heitman J."/>
            <person name="Chen Y."/>
            <person name="Sun S."/>
            <person name="Springer D."/>
            <person name="Dromer F."/>
            <person name="Young S."/>
            <person name="Zeng Q."/>
            <person name="Chapman S."/>
            <person name="Gujja S."/>
            <person name="Saif S."/>
            <person name="Birren B."/>
        </authorList>
    </citation>
    <scope>NUCLEOTIDE SEQUENCE [LARGE SCALE GENOMIC DNA]</scope>
    <source>
        <strain evidence="5 6">ATCC 28783</strain>
    </source>
</reference>
<dbReference type="Pfam" id="PF20981">
    <property type="entry name" value="AAR2_1st"/>
    <property type="match status" value="1"/>
</dbReference>
<dbReference type="CDD" id="cd13777">
    <property type="entry name" value="Aar2_N"/>
    <property type="match status" value="1"/>
</dbReference>
<dbReference type="PANTHER" id="PTHR12689:SF4">
    <property type="entry name" value="PROTEIN AAR2 HOMOLOG"/>
    <property type="match status" value="1"/>
</dbReference>
<name>A0A4Q1BHL1_TREME</name>
<accession>A0A4Q1BHL1</accession>
<protein>
    <recommendedName>
        <fullName evidence="7">A1 cistron-splicing factor AAR2</fullName>
    </recommendedName>
</protein>
<dbReference type="InterPro" id="IPR033648">
    <property type="entry name" value="AAR2_C"/>
</dbReference>
<dbReference type="OrthoDB" id="201752at2759"/>
<evidence type="ECO:0000313" key="6">
    <source>
        <dbReference type="Proteomes" id="UP000289152"/>
    </source>
</evidence>
<dbReference type="VEuPathDB" id="FungiDB:TREMEDRAFT_28713"/>